<accession>A0A2M7SBY4</accession>
<dbReference type="Proteomes" id="UP000229307">
    <property type="component" value="Unassembled WGS sequence"/>
</dbReference>
<dbReference type="PANTHER" id="PTHR43318:SF1">
    <property type="entry name" value="POLYSACCHARIDE BIOSYNTHESIS PROTEIN EPSC-RELATED"/>
    <property type="match status" value="1"/>
</dbReference>
<dbReference type="SUPFAM" id="SSF51735">
    <property type="entry name" value="NAD(P)-binding Rossmann-fold domains"/>
    <property type="match status" value="1"/>
</dbReference>
<proteinExistence type="inferred from homology"/>
<evidence type="ECO:0000259" key="2">
    <source>
        <dbReference type="Pfam" id="PF02719"/>
    </source>
</evidence>
<protein>
    <recommendedName>
        <fullName evidence="2">Polysaccharide biosynthesis protein CapD-like domain-containing protein</fullName>
    </recommendedName>
</protein>
<name>A0A2M7SBY4_9BACT</name>
<dbReference type="Pfam" id="PF02719">
    <property type="entry name" value="Polysacc_synt_2"/>
    <property type="match status" value="1"/>
</dbReference>
<dbReference type="PANTHER" id="PTHR43318">
    <property type="entry name" value="UDP-N-ACETYLGLUCOSAMINE 4,6-DEHYDRATASE"/>
    <property type="match status" value="1"/>
</dbReference>
<evidence type="ECO:0000313" key="4">
    <source>
        <dbReference type="Proteomes" id="UP000229307"/>
    </source>
</evidence>
<dbReference type="Gene3D" id="3.40.50.720">
    <property type="entry name" value="NAD(P)-binding Rossmann-like Domain"/>
    <property type="match status" value="1"/>
</dbReference>
<gene>
    <name evidence="3" type="ORF">COY52_05940</name>
</gene>
<feature type="non-terminal residue" evidence="3">
    <location>
        <position position="1"/>
    </location>
</feature>
<sequence>LQNKVILVTGAGGSIGSEICRQVSGFGPARLIMLDHNENDVYFIEIDLKRNYPVLQFRTVIGDIKDPMQLESVFSELKPQVVFHAAAHKHVPLLEENPSSAIKNNVLGTLNLVRASELHGVESFVLISTDKAVNPTSVMGASKRIAEMIVQAKSRGNRTKFMAVRFGNVIGSSGSVVQLFKKQIEEGGPVTVTDPDVVRYFMTVREASQLVIQAGSIGSGGEIFILDMGEQMRIADLARNLITLSGLEVGKDISIKFTGLRPGEKKYEELLHDKERDRATRHQKIFITQPESIDSEKLWKDIEEFEQLSGRMDDAGIVKKIKEMIPIYTPDKKWGL</sequence>
<organism evidence="3 4">
    <name type="scientific">Candidatus Desantisbacteria bacterium CG_4_10_14_0_8_um_filter_48_22</name>
    <dbReference type="NCBI Taxonomy" id="1974543"/>
    <lineage>
        <taxon>Bacteria</taxon>
        <taxon>Candidatus Desantisiibacteriota</taxon>
    </lineage>
</organism>
<evidence type="ECO:0000313" key="3">
    <source>
        <dbReference type="EMBL" id="PIZ16813.1"/>
    </source>
</evidence>
<comment type="similarity">
    <text evidence="1">Belongs to the polysaccharide synthase family.</text>
</comment>
<dbReference type="InterPro" id="IPR003869">
    <property type="entry name" value="Polysac_CapD-like"/>
</dbReference>
<evidence type="ECO:0000256" key="1">
    <source>
        <dbReference type="ARBA" id="ARBA00007430"/>
    </source>
</evidence>
<dbReference type="InterPro" id="IPR051203">
    <property type="entry name" value="Polysaccharide_Synthase-Rel"/>
</dbReference>
<dbReference type="CDD" id="cd05237">
    <property type="entry name" value="UDP_invert_4-6DH_SDR_e"/>
    <property type="match status" value="1"/>
</dbReference>
<reference evidence="4" key="1">
    <citation type="submission" date="2017-09" db="EMBL/GenBank/DDBJ databases">
        <title>Depth-based differentiation of microbial function through sediment-hosted aquifers and enrichment of novel symbionts in the deep terrestrial subsurface.</title>
        <authorList>
            <person name="Probst A.J."/>
            <person name="Ladd B."/>
            <person name="Jarett J.K."/>
            <person name="Geller-Mcgrath D.E."/>
            <person name="Sieber C.M.K."/>
            <person name="Emerson J.B."/>
            <person name="Anantharaman K."/>
            <person name="Thomas B.C."/>
            <person name="Malmstrom R."/>
            <person name="Stieglmeier M."/>
            <person name="Klingl A."/>
            <person name="Woyke T."/>
            <person name="Ryan C.M."/>
            <person name="Banfield J.F."/>
        </authorList>
    </citation>
    <scope>NUCLEOTIDE SEQUENCE [LARGE SCALE GENOMIC DNA]</scope>
</reference>
<dbReference type="InterPro" id="IPR036291">
    <property type="entry name" value="NAD(P)-bd_dom_sf"/>
</dbReference>
<feature type="domain" description="Polysaccharide biosynthesis protein CapD-like" evidence="2">
    <location>
        <begin position="6"/>
        <end position="289"/>
    </location>
</feature>
<dbReference type="AlphaFoldDB" id="A0A2M7SBY4"/>
<dbReference type="EMBL" id="PFMR01000165">
    <property type="protein sequence ID" value="PIZ16813.1"/>
    <property type="molecule type" value="Genomic_DNA"/>
</dbReference>
<comment type="caution">
    <text evidence="3">The sequence shown here is derived from an EMBL/GenBank/DDBJ whole genome shotgun (WGS) entry which is preliminary data.</text>
</comment>